<dbReference type="Proteomes" id="UP000297031">
    <property type="component" value="Chromosome"/>
</dbReference>
<organism evidence="1 2">
    <name type="scientific">Muribaculum gordoncarteri</name>
    <dbReference type="NCBI Taxonomy" id="2530390"/>
    <lineage>
        <taxon>Bacteria</taxon>
        <taxon>Pseudomonadati</taxon>
        <taxon>Bacteroidota</taxon>
        <taxon>Bacteroidia</taxon>
        <taxon>Bacteroidales</taxon>
        <taxon>Muribaculaceae</taxon>
        <taxon>Muribaculum</taxon>
    </lineage>
</organism>
<proteinExistence type="predicted"/>
<dbReference type="AlphaFoldDB" id="A0A4P7VNX2"/>
<accession>A0A4P7VNX2</accession>
<dbReference type="EMBL" id="CP039393">
    <property type="protein sequence ID" value="QCD35881.1"/>
    <property type="molecule type" value="Genomic_DNA"/>
</dbReference>
<evidence type="ECO:0000313" key="1">
    <source>
        <dbReference type="EMBL" id="QCD35881.1"/>
    </source>
</evidence>
<dbReference type="KEGG" id="mgod:E7746_08320"/>
<dbReference type="OrthoDB" id="1066058at2"/>
<name>A0A4P7VNX2_9BACT</name>
<evidence type="ECO:0000313" key="2">
    <source>
        <dbReference type="Proteomes" id="UP000297031"/>
    </source>
</evidence>
<gene>
    <name evidence="1" type="ORF">E7746_08320</name>
</gene>
<keyword evidence="2" id="KW-1185">Reference proteome</keyword>
<protein>
    <submittedName>
        <fullName evidence="1">Uncharacterized protein</fullName>
    </submittedName>
</protein>
<dbReference type="RefSeq" id="WP_136410527.1">
    <property type="nucleotide sequence ID" value="NZ_CP039393.1"/>
</dbReference>
<reference evidence="1 2" key="1">
    <citation type="submission" date="2019-02" db="EMBL/GenBank/DDBJ databases">
        <title>Isolation and identification of novel species under the genus Muribaculum.</title>
        <authorList>
            <person name="Miyake S."/>
            <person name="Ding Y."/>
            <person name="Low A."/>
            <person name="Soh M."/>
            <person name="Seedorf H."/>
        </authorList>
    </citation>
    <scope>NUCLEOTIDE SEQUENCE [LARGE SCALE GENOMIC DNA]</scope>
    <source>
        <strain evidence="1 2">TLL-A4</strain>
    </source>
</reference>
<sequence>MPNPTTLRDVVPILEDLRQLIKVPLVAKQDTILYKRIAEATSKLCSIDIENAIIESHASGEIGKVQANQTRNYCAEIATRIDTFQNVFYKLDKDRKNKSKADMIDGYESNHFLKEVEMFYMIAAHYEYALKACRKIPVPDDWTIDKYKQEIELFHMAETREGWLEKKREFLKKLQESVEYDEFLLKPSFDVYHDLRNVCRKIFITVERYFPPCEIQLHPKCRETFIQKMQVHNGSYPTPEQPVKQNQTNTKSCRQWEGELFPMILVSELYEICSDVFDSTETQFHSSLNLHGKHEPIKIRPKQKIKACYLISKLYEIVPAKHKAAWREDILAHLDIQWSYYEKKYCHPRGDDASASSREYADEIDRIFKNHKKRA</sequence>